<organism evidence="1 2">
    <name type="scientific">Candidatus Symbiobacter mobilis CR</name>
    <dbReference type="NCBI Taxonomy" id="946483"/>
    <lineage>
        <taxon>Bacteria</taxon>
        <taxon>Pseudomonadati</taxon>
        <taxon>Pseudomonadota</taxon>
        <taxon>Betaproteobacteria</taxon>
        <taxon>Burkholderiales</taxon>
        <taxon>Comamonadaceae</taxon>
    </lineage>
</organism>
<dbReference type="HOGENOM" id="CLU_2841672_0_0_4"/>
<dbReference type="KEGG" id="cbx:Cenrod_2415"/>
<evidence type="ECO:0000313" key="1">
    <source>
        <dbReference type="EMBL" id="AGX88473.1"/>
    </source>
</evidence>
<dbReference type="STRING" id="946483.Cenrod_2415"/>
<proteinExistence type="predicted"/>
<dbReference type="EMBL" id="CP004885">
    <property type="protein sequence ID" value="AGX88473.1"/>
    <property type="molecule type" value="Genomic_DNA"/>
</dbReference>
<evidence type="ECO:0000313" key="2">
    <source>
        <dbReference type="Proteomes" id="UP000017184"/>
    </source>
</evidence>
<accession>U5NE27</accession>
<dbReference type="AlphaFoldDB" id="U5NE27"/>
<reference evidence="1 2" key="1">
    <citation type="journal article" date="2013" name="Genome Biol.">
        <title>Genomic analysis reveals key aspects of prokaryotic symbiosis in the phototrophic consortium "Chlorochromatium aggregatum".</title>
        <authorList>
            <person name="Liu Z."/>
            <person name="Muller J."/>
            <person name="Li T."/>
            <person name="Alvey R.M."/>
            <person name="Vogl K."/>
            <person name="Frigaard N.U."/>
            <person name="Rockwell N.C."/>
            <person name="Boyd E.S."/>
            <person name="Tomsho L.P."/>
            <person name="Schuster S.C."/>
            <person name="Henke P."/>
            <person name="Rohde M."/>
            <person name="Overmann J."/>
            <person name="Bryant D.A."/>
        </authorList>
    </citation>
    <scope>NUCLEOTIDE SEQUENCE [LARGE SCALE GENOMIC DNA]</scope>
    <source>
        <strain evidence="1">CR</strain>
    </source>
</reference>
<name>U5NE27_9BURK</name>
<dbReference type="Proteomes" id="UP000017184">
    <property type="component" value="Chromosome"/>
</dbReference>
<gene>
    <name evidence="1" type="ORF">Cenrod_2415</name>
</gene>
<sequence>MGLLCEVTSISSPLCASDKNRESPDLSSRTATCMVNPLSSIEASLYEFSQFNVVSLHPAQPRLVA</sequence>
<protein>
    <submittedName>
        <fullName evidence="1">Uncharacterized protein</fullName>
    </submittedName>
</protein>
<keyword evidence="2" id="KW-1185">Reference proteome</keyword>